<evidence type="ECO:0000313" key="1">
    <source>
        <dbReference type="EMBL" id="EAA15884.1"/>
    </source>
</evidence>
<comment type="caution">
    <text evidence="1">The sequence shown here is derived from an EMBL/GenBank/DDBJ whole genome shotgun (WGS) entry which is preliminary data.</text>
</comment>
<dbReference type="EMBL" id="AABL01001219">
    <property type="protein sequence ID" value="EAA15884.1"/>
    <property type="molecule type" value="Genomic_DNA"/>
</dbReference>
<dbReference type="PaxDb" id="73239-Q7RHC0"/>
<gene>
    <name evidence="1" type="ORF">PY04069</name>
</gene>
<keyword evidence="2" id="KW-1185">Reference proteome</keyword>
<dbReference type="InParanoid" id="Q7RHC0"/>
<proteinExistence type="predicted"/>
<evidence type="ECO:0000313" key="2">
    <source>
        <dbReference type="Proteomes" id="UP000008553"/>
    </source>
</evidence>
<name>Q7RHC0_PLAYO</name>
<dbReference type="AlphaFoldDB" id="Q7RHC0"/>
<protein>
    <submittedName>
        <fullName evidence="1">Uncharacterized protein</fullName>
    </submittedName>
</protein>
<accession>Q7RHC0</accession>
<organism evidence="1 2">
    <name type="scientific">Plasmodium yoelii yoelii</name>
    <dbReference type="NCBI Taxonomy" id="73239"/>
    <lineage>
        <taxon>Eukaryota</taxon>
        <taxon>Sar</taxon>
        <taxon>Alveolata</taxon>
        <taxon>Apicomplexa</taxon>
        <taxon>Aconoidasida</taxon>
        <taxon>Haemosporida</taxon>
        <taxon>Plasmodiidae</taxon>
        <taxon>Plasmodium</taxon>
        <taxon>Plasmodium (Vinckeia)</taxon>
    </lineage>
</organism>
<dbReference type="Proteomes" id="UP000008553">
    <property type="component" value="Unassembled WGS sequence"/>
</dbReference>
<reference evidence="1 2" key="1">
    <citation type="journal article" date="2002" name="Nature">
        <title>Genome sequence and comparative analysis of the model rodent malaria parasite Plasmodium yoelii yoelii.</title>
        <authorList>
            <person name="Carlton J.M."/>
            <person name="Angiuoli S.V."/>
            <person name="Suh B.B."/>
            <person name="Kooij T.W."/>
            <person name="Pertea M."/>
            <person name="Silva J.C."/>
            <person name="Ermolaeva M.D."/>
            <person name="Allen J.E."/>
            <person name="Selengut J.D."/>
            <person name="Koo H.L."/>
            <person name="Peterson J.D."/>
            <person name="Pop M."/>
            <person name="Kosack D.S."/>
            <person name="Shumway M.F."/>
            <person name="Bidwell S.L."/>
            <person name="Shallom S.J."/>
            <person name="van Aken S.E."/>
            <person name="Riedmuller S.B."/>
            <person name="Feldblyum T.V."/>
            <person name="Cho J.K."/>
            <person name="Quackenbush J."/>
            <person name="Sedegah M."/>
            <person name="Shoaibi A."/>
            <person name="Cummings L.M."/>
            <person name="Florens L."/>
            <person name="Yates J.R."/>
            <person name="Raine J.D."/>
            <person name="Sinden R.E."/>
            <person name="Harris M.A."/>
            <person name="Cunningham D.A."/>
            <person name="Preiser P.R."/>
            <person name="Bergman L.W."/>
            <person name="Vaidya A.B."/>
            <person name="van Lin L.H."/>
            <person name="Janse C.J."/>
            <person name="Waters A.P."/>
            <person name="Smith H.O."/>
            <person name="White O.R."/>
            <person name="Salzberg S.L."/>
            <person name="Venter J.C."/>
            <person name="Fraser C.M."/>
            <person name="Hoffman S.L."/>
            <person name="Gardner M.J."/>
            <person name="Carucci D.J."/>
        </authorList>
    </citation>
    <scope>NUCLEOTIDE SEQUENCE [LARGE SCALE GENOMIC DNA]</scope>
    <source>
        <strain evidence="1 2">17XNL</strain>
    </source>
</reference>
<sequence length="57" mass="6867">MVATITTSKNVRTIIIFYRQCYIVEPRSIYHTSIFYDYLLYISSVQLFQMNRIIIIL</sequence>